<protein>
    <submittedName>
        <fullName evidence="1">Uncharacterized protein</fullName>
    </submittedName>
</protein>
<dbReference type="EMBL" id="ADVG01000001">
    <property type="protein sequence ID" value="EFH88439.1"/>
    <property type="molecule type" value="Genomic_DNA"/>
</dbReference>
<evidence type="ECO:0000313" key="2">
    <source>
        <dbReference type="Proteomes" id="UP000004508"/>
    </source>
</evidence>
<evidence type="ECO:0000313" key="1">
    <source>
        <dbReference type="EMBL" id="EFH88439.1"/>
    </source>
</evidence>
<organism evidence="1 2">
    <name type="scientific">Ktedonobacter racemifer DSM 44963</name>
    <dbReference type="NCBI Taxonomy" id="485913"/>
    <lineage>
        <taxon>Bacteria</taxon>
        <taxon>Bacillati</taxon>
        <taxon>Chloroflexota</taxon>
        <taxon>Ktedonobacteria</taxon>
        <taxon>Ktedonobacterales</taxon>
        <taxon>Ktedonobacteraceae</taxon>
        <taxon>Ktedonobacter</taxon>
    </lineage>
</organism>
<comment type="caution">
    <text evidence="1">The sequence shown here is derived from an EMBL/GenBank/DDBJ whole genome shotgun (WGS) entry which is preliminary data.</text>
</comment>
<sequence length="32" mass="3439">MAPALSHAREKAMLPFGYGQPTPGADAWVVRI</sequence>
<dbReference type="Proteomes" id="UP000004508">
    <property type="component" value="Unassembled WGS sequence"/>
</dbReference>
<accession>D6TE66</accession>
<name>D6TE66_KTERA</name>
<dbReference type="AlphaFoldDB" id="D6TE66"/>
<dbReference type="InParanoid" id="D6TE66"/>
<gene>
    <name evidence="1" type="ORF">Krac_9905</name>
</gene>
<reference evidence="1 2" key="1">
    <citation type="journal article" date="2011" name="Stand. Genomic Sci.">
        <title>Non-contiguous finished genome sequence and contextual data of the filamentous soil bacterium Ktedonobacter racemifer type strain (SOSP1-21).</title>
        <authorList>
            <person name="Chang Y.J."/>
            <person name="Land M."/>
            <person name="Hauser L."/>
            <person name="Chertkov O."/>
            <person name="Del Rio T.G."/>
            <person name="Nolan M."/>
            <person name="Copeland A."/>
            <person name="Tice H."/>
            <person name="Cheng J.F."/>
            <person name="Lucas S."/>
            <person name="Han C."/>
            <person name="Goodwin L."/>
            <person name="Pitluck S."/>
            <person name="Ivanova N."/>
            <person name="Ovchinikova G."/>
            <person name="Pati A."/>
            <person name="Chen A."/>
            <person name="Palaniappan K."/>
            <person name="Mavromatis K."/>
            <person name="Liolios K."/>
            <person name="Brettin T."/>
            <person name="Fiebig A."/>
            <person name="Rohde M."/>
            <person name="Abt B."/>
            <person name="Goker M."/>
            <person name="Detter J.C."/>
            <person name="Woyke T."/>
            <person name="Bristow J."/>
            <person name="Eisen J.A."/>
            <person name="Markowitz V."/>
            <person name="Hugenholtz P."/>
            <person name="Kyrpides N.C."/>
            <person name="Klenk H.P."/>
            <person name="Lapidus A."/>
        </authorList>
    </citation>
    <scope>NUCLEOTIDE SEQUENCE [LARGE SCALE GENOMIC DNA]</scope>
    <source>
        <strain evidence="2">DSM 44963</strain>
    </source>
</reference>
<proteinExistence type="predicted"/>
<keyword evidence="2" id="KW-1185">Reference proteome</keyword>